<keyword evidence="1" id="KW-0175">Coiled coil</keyword>
<dbReference type="Gene3D" id="3.90.1750.20">
    <property type="entry name" value="Putative Large Serine Recombinase, Chain B, Domain 2"/>
    <property type="match status" value="1"/>
</dbReference>
<dbReference type="GO" id="GO:0003677">
    <property type="term" value="F:DNA binding"/>
    <property type="evidence" value="ECO:0007669"/>
    <property type="project" value="InterPro"/>
</dbReference>
<dbReference type="RefSeq" id="WP_073026564.1">
    <property type="nucleotide sequence ID" value="NZ_FQZS01000017.1"/>
</dbReference>
<evidence type="ECO:0000256" key="1">
    <source>
        <dbReference type="SAM" id="Coils"/>
    </source>
</evidence>
<proteinExistence type="predicted"/>
<feature type="domain" description="Recombinase" evidence="3">
    <location>
        <begin position="188"/>
        <end position="320"/>
    </location>
</feature>
<dbReference type="EMBL" id="FQZS01000017">
    <property type="protein sequence ID" value="SHJ14189.1"/>
    <property type="molecule type" value="Genomic_DNA"/>
</dbReference>
<organism evidence="4 5">
    <name type="scientific">Lutispora thermophila DSM 19022</name>
    <dbReference type="NCBI Taxonomy" id="1122184"/>
    <lineage>
        <taxon>Bacteria</taxon>
        <taxon>Bacillati</taxon>
        <taxon>Bacillota</taxon>
        <taxon>Clostridia</taxon>
        <taxon>Lutisporales</taxon>
        <taxon>Lutisporaceae</taxon>
        <taxon>Lutispora</taxon>
    </lineage>
</organism>
<name>A0A1M6GW77_9FIRM</name>
<dbReference type="InterPro" id="IPR038109">
    <property type="entry name" value="DNA_bind_recomb_sf"/>
</dbReference>
<accession>A0A1M6GW77</accession>
<dbReference type="InterPro" id="IPR050639">
    <property type="entry name" value="SSR_resolvase"/>
</dbReference>
<dbReference type="CDD" id="cd00338">
    <property type="entry name" value="Ser_Recombinase"/>
    <property type="match status" value="1"/>
</dbReference>
<keyword evidence="5" id="KW-1185">Reference proteome</keyword>
<dbReference type="Pfam" id="PF13408">
    <property type="entry name" value="Zn_ribbon_recom"/>
    <property type="match status" value="1"/>
</dbReference>
<evidence type="ECO:0000313" key="4">
    <source>
        <dbReference type="EMBL" id="SHJ14189.1"/>
    </source>
</evidence>
<dbReference type="GO" id="GO:0000150">
    <property type="term" value="F:DNA strand exchange activity"/>
    <property type="evidence" value="ECO:0007669"/>
    <property type="project" value="InterPro"/>
</dbReference>
<dbReference type="Pfam" id="PF07508">
    <property type="entry name" value="Recombinase"/>
    <property type="match status" value="1"/>
</dbReference>
<dbReference type="OrthoDB" id="9781670at2"/>
<feature type="coiled-coil region" evidence="1">
    <location>
        <begin position="439"/>
        <end position="532"/>
    </location>
</feature>
<dbReference type="PANTHER" id="PTHR30461:SF23">
    <property type="entry name" value="DNA RECOMBINASE-RELATED"/>
    <property type="match status" value="1"/>
</dbReference>
<dbReference type="PROSITE" id="PS51737">
    <property type="entry name" value="RECOMBINASE_DNA_BIND"/>
    <property type="match status" value="1"/>
</dbReference>
<dbReference type="PANTHER" id="PTHR30461">
    <property type="entry name" value="DNA-INVERTASE FROM LAMBDOID PROPHAGE"/>
    <property type="match status" value="1"/>
</dbReference>
<evidence type="ECO:0000259" key="3">
    <source>
        <dbReference type="PROSITE" id="PS51737"/>
    </source>
</evidence>
<dbReference type="Pfam" id="PF00239">
    <property type="entry name" value="Resolvase"/>
    <property type="match status" value="1"/>
</dbReference>
<gene>
    <name evidence="4" type="ORF">SAMN02745176_02546</name>
</gene>
<dbReference type="InterPro" id="IPR011109">
    <property type="entry name" value="DNA_bind_recombinase_dom"/>
</dbReference>
<dbReference type="Proteomes" id="UP000184442">
    <property type="component" value="Unassembled WGS sequence"/>
</dbReference>
<protein>
    <submittedName>
        <fullName evidence="4">Site-specific DNA recombinase</fullName>
    </submittedName>
</protein>
<dbReference type="InterPro" id="IPR036162">
    <property type="entry name" value="Resolvase-like_N_sf"/>
</dbReference>
<evidence type="ECO:0000313" key="5">
    <source>
        <dbReference type="Proteomes" id="UP000184442"/>
    </source>
</evidence>
<dbReference type="InterPro" id="IPR025827">
    <property type="entry name" value="Zn_ribbon_recom_dom"/>
</dbReference>
<dbReference type="SUPFAM" id="SSF53041">
    <property type="entry name" value="Resolvase-like"/>
    <property type="match status" value="1"/>
</dbReference>
<dbReference type="PROSITE" id="PS51736">
    <property type="entry name" value="RECOMBINASES_3"/>
    <property type="match status" value="1"/>
</dbReference>
<dbReference type="STRING" id="1122184.SAMN02745176_02546"/>
<sequence length="697" mass="82355">MGKIAIYTRVSSEKQAAEDRYSLAVQKEKCVYYLKSQGYKEEDMIFFEDAGISGTTIEQRDELKELLRQIQEPNSEIEGICCFDLSRISRSISHTLDIFRLLKEKELKLFTVDGAFQGDINSQTAKIMVSIHSMLNELYIDQLRERVKAGLEKSVANGNYYGGPAPLGYRYIYINAKTDEVLTEKNQEKSTKRKDIKKKLVIDKNEKPIIELIFHLFTNEKYSIKNVAQYLNLNGYRTRQGKQFATATVQKILENPVYAGRLFWAKRKQKKKTDNGVRVWEKTSIYDINFYDLPKGNHEAIITEEFFLETLERLRGRRKIRKNLNMAEAMSSITKQEYFDAHKKMFINILHCPNCGGKMTSSLQPSPVLVDGTRKPAKVYYKCSTYNAGKNLCDGYYSVQEERVFNLIKEDFFTRLKEAFTLVKEYQNYLKEQHGANEEMLFDKEINKIKDEIKNLEKNESKLLTKLDNLINIQLEEEKGSLKYNRIEKMIKETEKEIEEVKEFQEELQNRIIQAKKRREALLSEAKEQEEYENMEEYFNSLSLLQKRQLLEKVYSKIVIDTISNAKFGPKRLTLKEVKYNQYSSTFGLCKILGVQDFKQFNEYLKEKRKEELNLLEQYYGDAEEYLKEIEKTNKSDKFYKYFKELEKEIKIDDESKFIDDFIEKNMGLDFEEFEKRFTEAYKAYKGYNRNYINMFS</sequence>
<dbReference type="InterPro" id="IPR006119">
    <property type="entry name" value="Resolv_N"/>
</dbReference>
<dbReference type="Gene3D" id="3.40.50.1390">
    <property type="entry name" value="Resolvase, N-terminal catalytic domain"/>
    <property type="match status" value="1"/>
</dbReference>
<feature type="domain" description="Resolvase/invertase-type recombinase catalytic" evidence="2">
    <location>
        <begin position="3"/>
        <end position="158"/>
    </location>
</feature>
<dbReference type="AlphaFoldDB" id="A0A1M6GW77"/>
<reference evidence="4 5" key="1">
    <citation type="submission" date="2016-11" db="EMBL/GenBank/DDBJ databases">
        <authorList>
            <person name="Jaros S."/>
            <person name="Januszkiewicz K."/>
            <person name="Wedrychowicz H."/>
        </authorList>
    </citation>
    <scope>NUCLEOTIDE SEQUENCE [LARGE SCALE GENOMIC DNA]</scope>
    <source>
        <strain evidence="4 5">DSM 19022</strain>
    </source>
</reference>
<dbReference type="SMART" id="SM00857">
    <property type="entry name" value="Resolvase"/>
    <property type="match status" value="1"/>
</dbReference>
<evidence type="ECO:0000259" key="2">
    <source>
        <dbReference type="PROSITE" id="PS51736"/>
    </source>
</evidence>